<dbReference type="Gene3D" id="1.10.150.670">
    <property type="entry name" value="Crossover junction endonuclease EME1, DNA-binding domain"/>
    <property type="match status" value="1"/>
</dbReference>
<name>A0A9N9MY20_9CUCU</name>
<feature type="compositionally biased region" description="Polar residues" evidence="13">
    <location>
        <begin position="177"/>
        <end position="193"/>
    </location>
</feature>
<evidence type="ECO:0000256" key="9">
    <source>
        <dbReference type="ARBA" id="ARBA00023172"/>
    </source>
</evidence>
<dbReference type="OrthoDB" id="343092at2759"/>
<comment type="cofactor">
    <cofactor evidence="1">
        <name>Mg(2+)</name>
        <dbReference type="ChEBI" id="CHEBI:18420"/>
    </cofactor>
</comment>
<dbReference type="GO" id="GO:0048476">
    <property type="term" value="C:Holliday junction resolvase complex"/>
    <property type="evidence" value="ECO:0007669"/>
    <property type="project" value="InterPro"/>
</dbReference>
<dbReference type="GO" id="GO:0000712">
    <property type="term" value="P:resolution of meiotic recombination intermediates"/>
    <property type="evidence" value="ECO:0007669"/>
    <property type="project" value="TreeGrafter"/>
</dbReference>
<evidence type="ECO:0000256" key="4">
    <source>
        <dbReference type="ARBA" id="ARBA00022723"/>
    </source>
</evidence>
<organism evidence="14 15">
    <name type="scientific">Ceutorhynchus assimilis</name>
    <name type="common">cabbage seed weevil</name>
    <dbReference type="NCBI Taxonomy" id="467358"/>
    <lineage>
        <taxon>Eukaryota</taxon>
        <taxon>Metazoa</taxon>
        <taxon>Ecdysozoa</taxon>
        <taxon>Arthropoda</taxon>
        <taxon>Hexapoda</taxon>
        <taxon>Insecta</taxon>
        <taxon>Pterygota</taxon>
        <taxon>Neoptera</taxon>
        <taxon>Endopterygota</taxon>
        <taxon>Coleoptera</taxon>
        <taxon>Polyphaga</taxon>
        <taxon>Cucujiformia</taxon>
        <taxon>Curculionidae</taxon>
        <taxon>Ceutorhynchinae</taxon>
        <taxon>Ceutorhynchus</taxon>
    </lineage>
</organism>
<evidence type="ECO:0000256" key="5">
    <source>
        <dbReference type="ARBA" id="ARBA00022759"/>
    </source>
</evidence>
<keyword evidence="6" id="KW-0227">DNA damage</keyword>
<evidence type="ECO:0008006" key="16">
    <source>
        <dbReference type="Google" id="ProtNLM"/>
    </source>
</evidence>
<gene>
    <name evidence="14" type="ORF">CEUTPL_LOCUS13024</name>
</gene>
<evidence type="ECO:0000256" key="12">
    <source>
        <dbReference type="ARBA" id="ARBA00023254"/>
    </source>
</evidence>
<evidence type="ECO:0000256" key="7">
    <source>
        <dbReference type="ARBA" id="ARBA00022801"/>
    </source>
</evidence>
<protein>
    <recommendedName>
        <fullName evidence="16">Crossover junction endonuclease EME1</fullName>
    </recommendedName>
</protein>
<keyword evidence="15" id="KW-1185">Reference proteome</keyword>
<evidence type="ECO:0000256" key="1">
    <source>
        <dbReference type="ARBA" id="ARBA00001946"/>
    </source>
</evidence>
<keyword evidence="3" id="KW-0540">Nuclease</keyword>
<sequence length="574" mass="65664">MDDCIELLSDTDTSASEKTLLIENEEINNILEKYNSNSTERHNLPSTSKSIYPSTNIYNLDDLSDEEFIREPLDKRAKTSDGDTKENLSWQEKFSANDFCEDSNDLDTLWNKIKQLESEQIQIEPKHTVTKEVKSLFSKEISKSKLESKYKSYSQSSGSQFSLSNSDEEEFNGNYVLPTTNSEPMKSDNSPLNLTPEAQIAEPRPKKRGRKDSAEKEAEKLEKELAKAAKAKEKEQKKLEKENQKQLKDALKVVGNCVKPDQCIQYLTVNIDENISKKPYGEVIEAGLKSGGYNYKVTKELVPNLISWTRKVPTIENMFLQNVNQQEKHYMIIIDLPEFIQHIADNTITAHIQSLFSISQIEHLSIAILGLQRYYKYLRDDKNREFKAAVTEAEIRTNGNSQFKNLPKVTKKEIENKLVELQIFCKNIYVRPVEKLESLAVFVGECTKSVAQIPYKLAKSESQGQENEFFVVNNRDCVRVDKDGNGLGRLWNQFLRMFPLASLETSEAVTSVYPTINSLMEAYKNCEKPEDCEKLLQDLPVRRAAGPLSGQRKLGPEFSKKAYRFFCSQENVLL</sequence>
<keyword evidence="9" id="KW-0233">DNA recombination</keyword>
<keyword evidence="12" id="KW-0469">Meiosis</keyword>
<evidence type="ECO:0000256" key="10">
    <source>
        <dbReference type="ARBA" id="ARBA00023204"/>
    </source>
</evidence>
<feature type="compositionally biased region" description="Low complexity" evidence="13">
    <location>
        <begin position="155"/>
        <end position="165"/>
    </location>
</feature>
<feature type="compositionally biased region" description="Basic and acidic residues" evidence="13">
    <location>
        <begin position="211"/>
        <end position="243"/>
    </location>
</feature>
<evidence type="ECO:0000256" key="3">
    <source>
        <dbReference type="ARBA" id="ARBA00022722"/>
    </source>
</evidence>
<dbReference type="EMBL" id="OU892284">
    <property type="protein sequence ID" value="CAG9772618.1"/>
    <property type="molecule type" value="Genomic_DNA"/>
</dbReference>
<feature type="region of interest" description="Disordered" evidence="13">
    <location>
        <begin position="155"/>
        <end position="243"/>
    </location>
</feature>
<dbReference type="GO" id="GO:0006302">
    <property type="term" value="P:double-strand break repair"/>
    <property type="evidence" value="ECO:0007669"/>
    <property type="project" value="TreeGrafter"/>
</dbReference>
<evidence type="ECO:0000256" key="11">
    <source>
        <dbReference type="ARBA" id="ARBA00023242"/>
    </source>
</evidence>
<reference evidence="14" key="1">
    <citation type="submission" date="2022-01" db="EMBL/GenBank/DDBJ databases">
        <authorList>
            <person name="King R."/>
        </authorList>
    </citation>
    <scope>NUCLEOTIDE SEQUENCE</scope>
</reference>
<dbReference type="GO" id="GO:0005634">
    <property type="term" value="C:nucleus"/>
    <property type="evidence" value="ECO:0007669"/>
    <property type="project" value="UniProtKB-SubCell"/>
</dbReference>
<dbReference type="Pfam" id="PF21292">
    <property type="entry name" value="EME1-MUS81_C"/>
    <property type="match status" value="1"/>
</dbReference>
<proteinExistence type="predicted"/>
<evidence type="ECO:0000256" key="2">
    <source>
        <dbReference type="ARBA" id="ARBA00004123"/>
    </source>
</evidence>
<keyword evidence="5" id="KW-0255">Endonuclease</keyword>
<dbReference type="AlphaFoldDB" id="A0A9N9MY20"/>
<dbReference type="GO" id="GO:0008821">
    <property type="term" value="F:crossover junction DNA endonuclease activity"/>
    <property type="evidence" value="ECO:0007669"/>
    <property type="project" value="TreeGrafter"/>
</dbReference>
<dbReference type="InterPro" id="IPR033310">
    <property type="entry name" value="Mms4/EME1/EME2"/>
</dbReference>
<keyword evidence="4" id="KW-0479">Metal-binding</keyword>
<evidence type="ECO:0000256" key="8">
    <source>
        <dbReference type="ARBA" id="ARBA00022842"/>
    </source>
</evidence>
<comment type="subcellular location">
    <subcellularLocation>
        <location evidence="2">Nucleus</location>
    </subcellularLocation>
</comment>
<keyword evidence="7" id="KW-0378">Hydrolase</keyword>
<keyword evidence="8" id="KW-0460">Magnesium</keyword>
<dbReference type="Proteomes" id="UP001152799">
    <property type="component" value="Chromosome 8"/>
</dbReference>
<dbReference type="Gene3D" id="3.40.50.10130">
    <property type="match status" value="1"/>
</dbReference>
<evidence type="ECO:0000313" key="15">
    <source>
        <dbReference type="Proteomes" id="UP001152799"/>
    </source>
</evidence>
<dbReference type="PANTHER" id="PTHR21077">
    <property type="entry name" value="EME1 PROTEIN"/>
    <property type="match status" value="1"/>
</dbReference>
<dbReference type="GO" id="GO:0046872">
    <property type="term" value="F:metal ion binding"/>
    <property type="evidence" value="ECO:0007669"/>
    <property type="project" value="UniProtKB-KW"/>
</dbReference>
<dbReference type="GO" id="GO:0031297">
    <property type="term" value="P:replication fork processing"/>
    <property type="evidence" value="ECO:0007669"/>
    <property type="project" value="TreeGrafter"/>
</dbReference>
<dbReference type="PANTHER" id="PTHR21077:SF5">
    <property type="entry name" value="CROSSOVER JUNCTION ENDONUCLEASE MMS4"/>
    <property type="match status" value="1"/>
</dbReference>
<evidence type="ECO:0000256" key="6">
    <source>
        <dbReference type="ARBA" id="ARBA00022763"/>
    </source>
</evidence>
<accession>A0A9N9MY20</accession>
<evidence type="ECO:0000313" key="14">
    <source>
        <dbReference type="EMBL" id="CAG9772618.1"/>
    </source>
</evidence>
<evidence type="ECO:0000256" key="13">
    <source>
        <dbReference type="SAM" id="MobiDB-lite"/>
    </source>
</evidence>
<dbReference type="InterPro" id="IPR042530">
    <property type="entry name" value="EME1/EME2_C"/>
</dbReference>
<dbReference type="GO" id="GO:0031573">
    <property type="term" value="P:mitotic intra-S DNA damage checkpoint signaling"/>
    <property type="evidence" value="ECO:0007669"/>
    <property type="project" value="TreeGrafter"/>
</dbReference>
<keyword evidence="11" id="KW-0539">Nucleus</keyword>
<keyword evidence="10" id="KW-0234">DNA repair</keyword>